<feature type="signal peptide" evidence="1">
    <location>
        <begin position="1"/>
        <end position="18"/>
    </location>
</feature>
<keyword evidence="1" id="KW-0732">Signal</keyword>
<reference evidence="2 3" key="1">
    <citation type="submission" date="2021-07" db="EMBL/GenBank/DDBJ databases">
        <title>Sphingomonas sp.</title>
        <authorList>
            <person name="Feng G."/>
            <person name="Li J."/>
            <person name="Pan M."/>
        </authorList>
    </citation>
    <scope>NUCLEOTIDE SEQUENCE [LARGE SCALE GENOMIC DNA]</scope>
    <source>
        <strain evidence="2 3">RRHST34</strain>
    </source>
</reference>
<dbReference type="PROSITE" id="PS51257">
    <property type="entry name" value="PROKAR_LIPOPROTEIN"/>
    <property type="match status" value="1"/>
</dbReference>
<proteinExistence type="predicted"/>
<sequence length="166" mass="17047">MRCALASAVLLLAGCDRAAPSHAPGEPGGVALERAAEATGLIAAPARERPVGVFASETARLCLVPRRDGALRAGASVDYGAGQRCVARGAARAGAAVTTEWGRGCTVELRYDDDALVFPATFPAGCDPRCSGRASIAGLRLERLSDSVAEARRTRGPDGRLLCGDD</sequence>
<evidence type="ECO:0000256" key="1">
    <source>
        <dbReference type="SAM" id="SignalP"/>
    </source>
</evidence>
<keyword evidence="3" id="KW-1185">Reference proteome</keyword>
<evidence type="ECO:0008006" key="4">
    <source>
        <dbReference type="Google" id="ProtNLM"/>
    </source>
</evidence>
<accession>A0ABS7BJX3</accession>
<gene>
    <name evidence="2" type="ORF">KZ820_03115</name>
</gene>
<dbReference type="EMBL" id="JAHXZN010000001">
    <property type="protein sequence ID" value="MBW6529714.1"/>
    <property type="molecule type" value="Genomic_DNA"/>
</dbReference>
<protein>
    <recommendedName>
        <fullName evidence="4">Lipoprotein</fullName>
    </recommendedName>
</protein>
<feature type="chain" id="PRO_5045836810" description="Lipoprotein" evidence="1">
    <location>
        <begin position="19"/>
        <end position="166"/>
    </location>
</feature>
<dbReference type="Proteomes" id="UP000759103">
    <property type="component" value="Unassembled WGS sequence"/>
</dbReference>
<name>A0ABS7BJX3_9SPHN</name>
<evidence type="ECO:0000313" key="2">
    <source>
        <dbReference type="EMBL" id="MBW6529714.1"/>
    </source>
</evidence>
<organism evidence="2 3">
    <name type="scientific">Sphingomonas citri</name>
    <dbReference type="NCBI Taxonomy" id="2862499"/>
    <lineage>
        <taxon>Bacteria</taxon>
        <taxon>Pseudomonadati</taxon>
        <taxon>Pseudomonadota</taxon>
        <taxon>Alphaproteobacteria</taxon>
        <taxon>Sphingomonadales</taxon>
        <taxon>Sphingomonadaceae</taxon>
        <taxon>Sphingomonas</taxon>
    </lineage>
</organism>
<evidence type="ECO:0000313" key="3">
    <source>
        <dbReference type="Proteomes" id="UP000759103"/>
    </source>
</evidence>
<comment type="caution">
    <text evidence="2">The sequence shown here is derived from an EMBL/GenBank/DDBJ whole genome shotgun (WGS) entry which is preliminary data.</text>
</comment>